<keyword evidence="4" id="KW-1185">Reference proteome</keyword>
<dbReference type="AlphaFoldDB" id="A0A1I7SCB3"/>
<evidence type="ECO:0000313" key="5">
    <source>
        <dbReference type="WBParaSite" id="BXY_1066400.1"/>
    </source>
</evidence>
<name>A0A1I7SCB3_BURXY</name>
<organism evidence="3 5">
    <name type="scientific">Bursaphelenchus xylophilus</name>
    <name type="common">Pinewood nematode worm</name>
    <name type="synonym">Aphelenchoides xylophilus</name>
    <dbReference type="NCBI Taxonomy" id="6326"/>
    <lineage>
        <taxon>Eukaryota</taxon>
        <taxon>Metazoa</taxon>
        <taxon>Ecdysozoa</taxon>
        <taxon>Nematoda</taxon>
        <taxon>Chromadorea</taxon>
        <taxon>Rhabditida</taxon>
        <taxon>Tylenchina</taxon>
        <taxon>Tylenchomorpha</taxon>
        <taxon>Aphelenchoidea</taxon>
        <taxon>Aphelenchoididae</taxon>
        <taxon>Bursaphelenchus</taxon>
    </lineage>
</organism>
<evidence type="ECO:0000313" key="3">
    <source>
        <dbReference type="Proteomes" id="UP000095284"/>
    </source>
</evidence>
<evidence type="ECO:0000313" key="4">
    <source>
        <dbReference type="Proteomes" id="UP000659654"/>
    </source>
</evidence>
<dbReference type="Proteomes" id="UP000582659">
    <property type="component" value="Unassembled WGS sequence"/>
</dbReference>
<dbReference type="WBParaSite" id="BXY_1066400.1">
    <property type="protein sequence ID" value="BXY_1066400.1"/>
    <property type="gene ID" value="BXY_1066400"/>
</dbReference>
<protein>
    <submittedName>
        <fullName evidence="2">(pine wood nematode) hypothetical protein</fullName>
    </submittedName>
</protein>
<dbReference type="Proteomes" id="UP000659654">
    <property type="component" value="Unassembled WGS sequence"/>
</dbReference>
<proteinExistence type="predicted"/>
<feature type="region of interest" description="Disordered" evidence="1">
    <location>
        <begin position="103"/>
        <end position="125"/>
    </location>
</feature>
<accession>A0A1I7SCB3</accession>
<reference evidence="5" key="1">
    <citation type="submission" date="2016-11" db="UniProtKB">
        <authorList>
            <consortium name="WormBaseParasite"/>
        </authorList>
    </citation>
    <scope>IDENTIFICATION</scope>
</reference>
<dbReference type="Proteomes" id="UP000095284">
    <property type="component" value="Unplaced"/>
</dbReference>
<sequence>MSLALTSDNHLLALVPPRLQHLQLSADFHLIHQSKQQLGAANVVMPVRVCVNAKLSYFDVTQISFSSLEIRRRFISWIRKKYSFARFCSYFCGAIRTDGDAAVSKTRTTTPDYPNDMPVFPNSRE</sequence>
<dbReference type="EMBL" id="CAJFDI010000002">
    <property type="protein sequence ID" value="CAD5214218.1"/>
    <property type="molecule type" value="Genomic_DNA"/>
</dbReference>
<evidence type="ECO:0000256" key="1">
    <source>
        <dbReference type="SAM" id="MobiDB-lite"/>
    </source>
</evidence>
<evidence type="ECO:0000313" key="2">
    <source>
        <dbReference type="EMBL" id="CAD5214218.1"/>
    </source>
</evidence>
<dbReference type="EMBL" id="CAJFCV020000002">
    <property type="protein sequence ID" value="CAG9094424.1"/>
    <property type="molecule type" value="Genomic_DNA"/>
</dbReference>
<reference evidence="2" key="2">
    <citation type="submission" date="2020-09" db="EMBL/GenBank/DDBJ databases">
        <authorList>
            <person name="Kikuchi T."/>
        </authorList>
    </citation>
    <scope>NUCLEOTIDE SEQUENCE</scope>
    <source>
        <strain evidence="2">Ka4C1</strain>
    </source>
</reference>
<gene>
    <name evidence="2" type="ORF">BXYJ_LOCUS3420</name>
</gene>